<dbReference type="Proteomes" id="UP000008152">
    <property type="component" value="Chromosome I"/>
</dbReference>
<dbReference type="InterPro" id="IPR017766">
    <property type="entry name" value="Sphingomyelinase/PLipase_C"/>
</dbReference>
<accession>A7MZ02</accession>
<evidence type="ECO:0000256" key="2">
    <source>
        <dbReference type="ARBA" id="ARBA00022801"/>
    </source>
</evidence>
<evidence type="ECO:0000313" key="6">
    <source>
        <dbReference type="Proteomes" id="UP000008152"/>
    </source>
</evidence>
<dbReference type="Gene3D" id="3.60.10.10">
    <property type="entry name" value="Endonuclease/exonuclease/phosphatase"/>
    <property type="match status" value="1"/>
</dbReference>
<proteinExistence type="predicted"/>
<gene>
    <name evidence="5" type="ordered locus">VIBHAR_01777</name>
</gene>
<evidence type="ECO:0000256" key="3">
    <source>
        <dbReference type="SAM" id="SignalP"/>
    </source>
</evidence>
<name>A7MZ02_VIBC1</name>
<sequence>MDRQMKLTQWIIWLSGLLALPSFADTDVYLTNNSDQPLTIQVTHEGSDLLEYGEEWQQHVQVLGPWETKSILSFNRWEGVRTGQQYRFETVVSNSLGESITLKQVMDGHWYNSTIKYGVSAADVVLALKEDRNIHRSDTDAFGTSTTELAFKSDKTARYDDLYYTITPNKVDEIADDNEQHLKLVTYNIWALPAVASHIGDRYELIPEYVKGYDVVALQEVFADGREAFLRELAKEYPYQTKMLDKDGFNIHDGGVTIVSRYPIVNQAQYVFPDCSSTDCFADKGINYAEIIKGGQAYHVFATHAASSDTDIAREHRQRQFKQMRAMAKSLNIPANETVVYSGDFNVNKLKFPGDYQQMIANLSAVEPEYSGYTASTFDPRINNFAGKALSGGDNVEYLDYVMVSSEYGAKSFNDNRVDVPRSTAASLWKHYNLSDHFPVSTVLKP</sequence>
<protein>
    <recommendedName>
        <fullName evidence="4">Endonuclease/exonuclease/phosphatase domain-containing protein</fullName>
    </recommendedName>
</protein>
<feature type="domain" description="Endonuclease/exonuclease/phosphatase" evidence="4">
    <location>
        <begin position="185"/>
        <end position="437"/>
    </location>
</feature>
<dbReference type="GO" id="GO:0005576">
    <property type="term" value="C:extracellular region"/>
    <property type="evidence" value="ECO:0007669"/>
    <property type="project" value="InterPro"/>
</dbReference>
<dbReference type="InterPro" id="IPR038772">
    <property type="entry name" value="Sph/SMPD2-like"/>
</dbReference>
<dbReference type="PATRIC" id="fig|338187.25.peg.899"/>
<evidence type="ECO:0000256" key="1">
    <source>
        <dbReference type="ARBA" id="ARBA00022729"/>
    </source>
</evidence>
<dbReference type="EMBL" id="CP000789">
    <property type="protein sequence ID" value="ABU70746.1"/>
    <property type="molecule type" value="Genomic_DNA"/>
</dbReference>
<dbReference type="AlphaFoldDB" id="A7MZ02"/>
<dbReference type="PANTHER" id="PTHR16320:SF23">
    <property type="entry name" value="SPHINGOMYELINASE C 1"/>
    <property type="match status" value="1"/>
</dbReference>
<feature type="chain" id="PRO_5002713702" description="Endonuclease/exonuclease/phosphatase domain-containing protein" evidence="3">
    <location>
        <begin position="25"/>
        <end position="446"/>
    </location>
</feature>
<keyword evidence="1 3" id="KW-0732">Signal</keyword>
<evidence type="ECO:0000259" key="4">
    <source>
        <dbReference type="Pfam" id="PF03372"/>
    </source>
</evidence>
<reference evidence="5 6" key="1">
    <citation type="submission" date="2007-08" db="EMBL/GenBank/DDBJ databases">
        <authorList>
            <consortium name="The Vibrio harveyi Genome Sequencing Project"/>
            <person name="Bassler B."/>
            <person name="Clifton S.W."/>
            <person name="Fulton L."/>
            <person name="Delehaunty K."/>
            <person name="Fronick C."/>
            <person name="Harrison M."/>
            <person name="Markivic C."/>
            <person name="Fulton R."/>
            <person name="Tin-Wollam A.-M."/>
            <person name="Shah N."/>
            <person name="Pepin K."/>
            <person name="Nash W."/>
            <person name="Thiruvilangam P."/>
            <person name="Bhonagiri V."/>
            <person name="Waters C."/>
            <person name="Tu K.C."/>
            <person name="Irgon J."/>
            <person name="Wilson R.K."/>
        </authorList>
    </citation>
    <scope>NUCLEOTIDE SEQUENCE [LARGE SCALE GENOMIC DNA]</scope>
    <source>
        <strain evidence="6">ATCC BAA-1116 / BB120</strain>
    </source>
</reference>
<dbReference type="Pfam" id="PF03372">
    <property type="entry name" value="Exo_endo_phos"/>
    <property type="match status" value="1"/>
</dbReference>
<dbReference type="GO" id="GO:0004767">
    <property type="term" value="F:sphingomyelin phosphodiesterase activity"/>
    <property type="evidence" value="ECO:0007669"/>
    <property type="project" value="InterPro"/>
</dbReference>
<dbReference type="CDD" id="cd09078">
    <property type="entry name" value="nSMase"/>
    <property type="match status" value="1"/>
</dbReference>
<dbReference type="KEGG" id="vha:VIBHAR_01777"/>
<dbReference type="PANTHER" id="PTHR16320">
    <property type="entry name" value="SPHINGOMYELINASE FAMILY MEMBER"/>
    <property type="match status" value="1"/>
</dbReference>
<dbReference type="SUPFAM" id="SSF56219">
    <property type="entry name" value="DNase I-like"/>
    <property type="match status" value="1"/>
</dbReference>
<keyword evidence="2" id="KW-0378">Hydrolase</keyword>
<dbReference type="InterPro" id="IPR036691">
    <property type="entry name" value="Endo/exonu/phosph_ase_sf"/>
</dbReference>
<feature type="signal peptide" evidence="3">
    <location>
        <begin position="1"/>
        <end position="24"/>
    </location>
</feature>
<organism evidence="5 6">
    <name type="scientific">Vibrio campbellii (strain ATCC BAA-1116)</name>
    <dbReference type="NCBI Taxonomy" id="2902295"/>
    <lineage>
        <taxon>Bacteria</taxon>
        <taxon>Pseudomonadati</taxon>
        <taxon>Pseudomonadota</taxon>
        <taxon>Gammaproteobacteria</taxon>
        <taxon>Vibrionales</taxon>
        <taxon>Vibrionaceae</taxon>
        <taxon>Vibrio</taxon>
    </lineage>
</organism>
<dbReference type="InterPro" id="IPR005135">
    <property type="entry name" value="Endo/exonuclease/phosphatase"/>
</dbReference>
<evidence type="ECO:0000313" key="5">
    <source>
        <dbReference type="EMBL" id="ABU70746.1"/>
    </source>
</evidence>